<name>A0A0V1G7I1_9BILA</name>
<gene>
    <name evidence="1" type="ORF">T11_7192</name>
</gene>
<dbReference type="AlphaFoldDB" id="A0A0V1G7I1"/>
<dbReference type="Proteomes" id="UP000055024">
    <property type="component" value="Unassembled WGS sequence"/>
</dbReference>
<keyword evidence="2" id="KW-1185">Reference proteome</keyword>
<protein>
    <submittedName>
        <fullName evidence="1">Uncharacterized protein</fullName>
    </submittedName>
</protein>
<evidence type="ECO:0000313" key="2">
    <source>
        <dbReference type="Proteomes" id="UP000055024"/>
    </source>
</evidence>
<evidence type="ECO:0000313" key="1">
    <source>
        <dbReference type="EMBL" id="KRY94246.1"/>
    </source>
</evidence>
<reference evidence="1 2" key="1">
    <citation type="submission" date="2015-01" db="EMBL/GenBank/DDBJ databases">
        <title>Evolution of Trichinella species and genotypes.</title>
        <authorList>
            <person name="Korhonen P.K."/>
            <person name="Edoardo P."/>
            <person name="Giuseppe L.R."/>
            <person name="Gasser R.B."/>
        </authorList>
    </citation>
    <scope>NUCLEOTIDE SEQUENCE [LARGE SCALE GENOMIC DNA]</scope>
    <source>
        <strain evidence="1">ISS1029</strain>
    </source>
</reference>
<sequence>MIKRLHQYLDKSAFRKHCDQNFQKFRNFVGYSLCCFRVFDENFIFKILTFIVIFR</sequence>
<organism evidence="1 2">
    <name type="scientific">Trichinella zimbabwensis</name>
    <dbReference type="NCBI Taxonomy" id="268475"/>
    <lineage>
        <taxon>Eukaryota</taxon>
        <taxon>Metazoa</taxon>
        <taxon>Ecdysozoa</taxon>
        <taxon>Nematoda</taxon>
        <taxon>Enoplea</taxon>
        <taxon>Dorylaimia</taxon>
        <taxon>Trichinellida</taxon>
        <taxon>Trichinellidae</taxon>
        <taxon>Trichinella</taxon>
    </lineage>
</organism>
<dbReference type="EMBL" id="JYDP01005319">
    <property type="protein sequence ID" value="KRY94246.1"/>
    <property type="molecule type" value="Genomic_DNA"/>
</dbReference>
<comment type="caution">
    <text evidence="1">The sequence shown here is derived from an EMBL/GenBank/DDBJ whole genome shotgun (WGS) entry which is preliminary data.</text>
</comment>
<proteinExistence type="predicted"/>
<accession>A0A0V1G7I1</accession>